<dbReference type="InterPro" id="IPR052337">
    <property type="entry name" value="SAT4-like"/>
</dbReference>
<feature type="transmembrane region" description="Helical" evidence="7">
    <location>
        <begin position="194"/>
        <end position="215"/>
    </location>
</feature>
<keyword evidence="4 7" id="KW-0472">Membrane</keyword>
<feature type="transmembrane region" description="Helical" evidence="7">
    <location>
        <begin position="141"/>
        <end position="163"/>
    </location>
</feature>
<comment type="subcellular location">
    <subcellularLocation>
        <location evidence="1">Membrane</location>
        <topology evidence="1">Multi-pass membrane protein</topology>
    </subcellularLocation>
</comment>
<dbReference type="Proteomes" id="UP000664521">
    <property type="component" value="Unassembled WGS sequence"/>
</dbReference>
<evidence type="ECO:0000256" key="3">
    <source>
        <dbReference type="ARBA" id="ARBA00022989"/>
    </source>
</evidence>
<evidence type="ECO:0000259" key="8">
    <source>
        <dbReference type="Pfam" id="PF20684"/>
    </source>
</evidence>
<dbReference type="PANTHER" id="PTHR33048:SF129">
    <property type="entry name" value="INTEGRAL MEMBRANE PROTEIN-RELATED"/>
    <property type="match status" value="1"/>
</dbReference>
<dbReference type="PANTHER" id="PTHR33048">
    <property type="entry name" value="PTH11-LIKE INTEGRAL MEMBRANE PROTEIN (AFU_ORTHOLOGUE AFUA_5G11245)"/>
    <property type="match status" value="1"/>
</dbReference>
<dbReference type="AlphaFoldDB" id="A0A8H3G2J2"/>
<comment type="caution">
    <text evidence="9">The sequence shown here is derived from an EMBL/GenBank/DDBJ whole genome shotgun (WGS) entry which is preliminary data.</text>
</comment>
<evidence type="ECO:0000256" key="6">
    <source>
        <dbReference type="SAM" id="MobiDB-lite"/>
    </source>
</evidence>
<feature type="region of interest" description="Disordered" evidence="6">
    <location>
        <begin position="308"/>
        <end position="385"/>
    </location>
</feature>
<gene>
    <name evidence="9" type="ORF">HETSPECPRED_009449</name>
</gene>
<keyword evidence="10" id="KW-1185">Reference proteome</keyword>
<feature type="transmembrane region" description="Helical" evidence="7">
    <location>
        <begin position="227"/>
        <end position="247"/>
    </location>
</feature>
<feature type="transmembrane region" description="Helical" evidence="7">
    <location>
        <begin position="31"/>
        <end position="50"/>
    </location>
</feature>
<dbReference type="InterPro" id="IPR049326">
    <property type="entry name" value="Rhodopsin_dom_fungi"/>
</dbReference>
<feature type="compositionally biased region" description="Basic and acidic residues" evidence="6">
    <location>
        <begin position="347"/>
        <end position="357"/>
    </location>
</feature>
<evidence type="ECO:0000256" key="5">
    <source>
        <dbReference type="ARBA" id="ARBA00038359"/>
    </source>
</evidence>
<dbReference type="EMBL" id="CAJPDS010000079">
    <property type="protein sequence ID" value="CAF9935056.1"/>
    <property type="molecule type" value="Genomic_DNA"/>
</dbReference>
<evidence type="ECO:0000256" key="4">
    <source>
        <dbReference type="ARBA" id="ARBA00023136"/>
    </source>
</evidence>
<proteinExistence type="inferred from homology"/>
<dbReference type="Pfam" id="PF20684">
    <property type="entry name" value="Fung_rhodopsin"/>
    <property type="match status" value="1"/>
</dbReference>
<keyword evidence="2 7" id="KW-0812">Transmembrane</keyword>
<keyword evidence="3 7" id="KW-1133">Transmembrane helix</keyword>
<comment type="similarity">
    <text evidence="5">Belongs to the SAT4 family.</text>
</comment>
<protein>
    <recommendedName>
        <fullName evidence="8">Rhodopsin domain-containing protein</fullName>
    </recommendedName>
</protein>
<feature type="domain" description="Rhodopsin" evidence="8">
    <location>
        <begin position="46"/>
        <end position="288"/>
    </location>
</feature>
<evidence type="ECO:0000256" key="7">
    <source>
        <dbReference type="SAM" id="Phobius"/>
    </source>
</evidence>
<sequence>MGVSDNDAAAALAHPPNYWNNPPSNAWKMNVTDSVGLFLVCLVVALRLFTKIRITKATGWEDYTAVLALFGLILWVTSNFVSTFRYGAGRHSWDLPPAWYNGFLTTSAIAGYVYVLGIMLAKISLLLFLYHIFHVDLKFRIASWIIGFVVVVWSTVTFLLMIFSCHPIKANWDVKLYLKPTTHCHPRVYDVINIHGFCNIITDFALLVLPLPMLWKLQMNVRKKLSIVAIFATGSFICAVAIVRQYIVYHTTKNQDNWDGTRIKVWMSLEFSLSIVVACLPALAPFFKHYHIIATLIPSSLRSKFSSRSAAQRGPWPQKLSGPNPDVELGGSCTAQKPHASWQVPKSWKESEKRSMDGYDEISSQRSESTLQPVLPTHRELKHGD</sequence>
<feature type="compositionally biased region" description="Polar residues" evidence="6">
    <location>
        <begin position="362"/>
        <end position="372"/>
    </location>
</feature>
<evidence type="ECO:0000313" key="10">
    <source>
        <dbReference type="Proteomes" id="UP000664521"/>
    </source>
</evidence>
<evidence type="ECO:0000256" key="1">
    <source>
        <dbReference type="ARBA" id="ARBA00004141"/>
    </source>
</evidence>
<organism evidence="9 10">
    <name type="scientific">Heterodermia speciosa</name>
    <dbReference type="NCBI Taxonomy" id="116794"/>
    <lineage>
        <taxon>Eukaryota</taxon>
        <taxon>Fungi</taxon>
        <taxon>Dikarya</taxon>
        <taxon>Ascomycota</taxon>
        <taxon>Pezizomycotina</taxon>
        <taxon>Lecanoromycetes</taxon>
        <taxon>OSLEUM clade</taxon>
        <taxon>Lecanoromycetidae</taxon>
        <taxon>Caliciales</taxon>
        <taxon>Physciaceae</taxon>
        <taxon>Heterodermia</taxon>
    </lineage>
</organism>
<feature type="transmembrane region" description="Helical" evidence="7">
    <location>
        <begin position="62"/>
        <end position="82"/>
    </location>
</feature>
<feature type="transmembrane region" description="Helical" evidence="7">
    <location>
        <begin position="267"/>
        <end position="287"/>
    </location>
</feature>
<reference evidence="9" key="1">
    <citation type="submission" date="2021-03" db="EMBL/GenBank/DDBJ databases">
        <authorList>
            <person name="Tagirdzhanova G."/>
        </authorList>
    </citation>
    <scope>NUCLEOTIDE SEQUENCE</scope>
</reference>
<feature type="transmembrane region" description="Helical" evidence="7">
    <location>
        <begin position="102"/>
        <end position="129"/>
    </location>
</feature>
<dbReference type="OrthoDB" id="444631at2759"/>
<accession>A0A8H3G2J2</accession>
<dbReference type="GO" id="GO:0016020">
    <property type="term" value="C:membrane"/>
    <property type="evidence" value="ECO:0007669"/>
    <property type="project" value="UniProtKB-SubCell"/>
</dbReference>
<evidence type="ECO:0000256" key="2">
    <source>
        <dbReference type="ARBA" id="ARBA00022692"/>
    </source>
</evidence>
<name>A0A8H3G2J2_9LECA</name>
<evidence type="ECO:0000313" key="9">
    <source>
        <dbReference type="EMBL" id="CAF9935056.1"/>
    </source>
</evidence>